<reference evidence="2 3" key="1">
    <citation type="journal article" date="2018" name="IMA Fungus">
        <title>IMA Genome-F 9: Draft genome sequence of Annulohypoxylon stygium, Aspergillus mulundensis, Berkeleyomyces basicola (syn. Thielaviopsis basicola), Ceratocystis smalleyi, two Cercospora beticola strains, Coleophoma cylindrospora, Fusarium fracticaudum, Phialophora cf. hyalina, and Morchella septimelata.</title>
        <authorList>
            <person name="Wingfield B.D."/>
            <person name="Bills G.F."/>
            <person name="Dong Y."/>
            <person name="Huang W."/>
            <person name="Nel W.J."/>
            <person name="Swalarsk-Parry B.S."/>
            <person name="Vaghefi N."/>
            <person name="Wilken P.M."/>
            <person name="An Z."/>
            <person name="de Beer Z.W."/>
            <person name="De Vos L."/>
            <person name="Chen L."/>
            <person name="Duong T.A."/>
            <person name="Gao Y."/>
            <person name="Hammerbacher A."/>
            <person name="Kikkert J.R."/>
            <person name="Li Y."/>
            <person name="Li H."/>
            <person name="Li K."/>
            <person name="Li Q."/>
            <person name="Liu X."/>
            <person name="Ma X."/>
            <person name="Naidoo K."/>
            <person name="Pethybridge S.J."/>
            <person name="Sun J."/>
            <person name="Steenkamp E.T."/>
            <person name="van der Nest M.A."/>
            <person name="van Wyk S."/>
            <person name="Wingfield M.J."/>
            <person name="Xiong C."/>
            <person name="Yue Q."/>
            <person name="Zhang X."/>
        </authorList>
    </citation>
    <scope>NUCLEOTIDE SEQUENCE [LARGE SCALE GENOMIC DNA]</scope>
    <source>
        <strain evidence="2 3">BP 5553</strain>
    </source>
</reference>
<comment type="caution">
    <text evidence="2">The sequence shown here is derived from an EMBL/GenBank/DDBJ whole genome shotgun (WGS) entry which is preliminary data.</text>
</comment>
<evidence type="ECO:0000259" key="1">
    <source>
        <dbReference type="Pfam" id="PF12770"/>
    </source>
</evidence>
<gene>
    <name evidence="2" type="ORF">BP5553_03612</name>
</gene>
<protein>
    <recommendedName>
        <fullName evidence="1">CHAT domain-containing protein</fullName>
    </recommendedName>
</protein>
<organism evidence="2 3">
    <name type="scientific">Venustampulla echinocandica</name>
    <dbReference type="NCBI Taxonomy" id="2656787"/>
    <lineage>
        <taxon>Eukaryota</taxon>
        <taxon>Fungi</taxon>
        <taxon>Dikarya</taxon>
        <taxon>Ascomycota</taxon>
        <taxon>Pezizomycotina</taxon>
        <taxon>Leotiomycetes</taxon>
        <taxon>Helotiales</taxon>
        <taxon>Pleuroascaceae</taxon>
        <taxon>Venustampulla</taxon>
    </lineage>
</organism>
<accession>A0A370TUQ6</accession>
<dbReference type="InterPro" id="IPR024983">
    <property type="entry name" value="CHAT_dom"/>
</dbReference>
<dbReference type="GeneID" id="43596461"/>
<name>A0A370TUQ6_9HELO</name>
<proteinExistence type="predicted"/>
<evidence type="ECO:0000313" key="2">
    <source>
        <dbReference type="EMBL" id="RDL39272.1"/>
    </source>
</evidence>
<dbReference type="Proteomes" id="UP000254866">
    <property type="component" value="Unassembled WGS sequence"/>
</dbReference>
<feature type="domain" description="CHAT" evidence="1">
    <location>
        <begin position="942"/>
        <end position="1242"/>
    </location>
</feature>
<dbReference type="RefSeq" id="XP_031871928.1">
    <property type="nucleotide sequence ID" value="XM_032012235.1"/>
</dbReference>
<sequence>MTTNTIEIKTTIDDLRIRGQYAQAHEFICSLPPKVCAIPSVAIDIIQLHLVQGHDALAAEACVIARKPLFVNASDLEHSAFTKEIFDVDSVCIELLTAYAHMRRFCELKAAKVITERIHGVWLGTQGVENLDLLEESTIQAGTNCLESIEQQRKELYSKSNIESETDGIDIQESRVLLEFWYLKIRLVLADQSLLDKETACSEAAASLDTLRFWCERRGRMREARHITYMRQGLFDNIEDEINILETFLGKLDEERYPIEKALTHLDLVFCLSKAADSDPVTLEQHSHYQEAERLFKATDHGFGHIDLMDARLEAKKDMDRKTRLQCKDILAKMYRDAGCYMKAIRCLVLSINSGLDEGGHLQTLKNIETILTEVERLGSNMVKESMLIQLIAPAIIRSSESGWALDILKVYFATPTVSMSVKHHGLLMTCFAFAQYNSGNHHLAVEHARKAFNIALTGHSYVDQSDAAYVLAHILSKDVQRQTLVSEEVKTRCLEARELIQVWVEKDRLKSYDSGERDKCLQLAGLEECLGIFSDVDDAHTRSQEWMERSMRCGNDTGVLVHSELITDLKLNQQVTQGYYEQALKTALDAYKACEENSTTTPFVRAQCAMRLSNQYRTQVHIGIGQARENSNPDWSPIIRSILEALKHAWEAVQIFQSSYGAAIPPLLLATECMNSAVDDYTTFLPQQGKDFLKTYLPEIEKTEKLYDDMRRNTSMQSGPIQSLTYKRNVTSADNTAKLYTFTAQGYLMLDDPEAAWRWMQKGKARALSDIFGSRALVPNSLMDEIGGDDDSHALFKQEKALTEAIPHASPQDYIILARKLEELRSSMRKLPLLKQLLGIREGALNLDLGQRLLAPIDPTHSNLSHGKVAYVDWFLPKLWNSYNDKIMMFVRRQGDKVHVFELPILLSEVQILLEEAYRVTREEQRLRKGDGNRFLARFSPLLAGIEDTTSENELLVLSPSGPLNKVPFHAISIGQSKRRLIERNPIIYSSSAAILQQCYHRATAQASKAPSLKSTKAEFFGVYEEEEFQEEQQSIFESIDLLSRQFPGGEAVKGAEVTKPEFVRRSKDASWVHYHGHAVYSKTDVLKSGLILSNGTENPRSSTESGIQAEGCGPDDLSVPEAFDLNMIDSAPHHTIIACDSGTQDIAPGDEPLGLIPALLFAGATSVLGCMWPTPSHAGRLFSELFYCDLSEQRNTMDVDGEMVCMLNLAEALRRAVCQMMNKEGTKAPYYWAPFVLYGAWFRVA</sequence>
<dbReference type="EMBL" id="NPIC01000002">
    <property type="protein sequence ID" value="RDL39272.1"/>
    <property type="molecule type" value="Genomic_DNA"/>
</dbReference>
<dbReference type="STRING" id="2656787.A0A370TUQ6"/>
<dbReference type="AlphaFoldDB" id="A0A370TUQ6"/>
<dbReference type="OrthoDB" id="9991317at2759"/>
<dbReference type="Pfam" id="PF12770">
    <property type="entry name" value="CHAT"/>
    <property type="match status" value="1"/>
</dbReference>
<evidence type="ECO:0000313" key="3">
    <source>
        <dbReference type="Proteomes" id="UP000254866"/>
    </source>
</evidence>
<keyword evidence="3" id="KW-1185">Reference proteome</keyword>